<proteinExistence type="predicted"/>
<dbReference type="InterPro" id="IPR016194">
    <property type="entry name" value="SPOC-like_C_dom_sf"/>
</dbReference>
<dbReference type="PANTHER" id="PTHR41251">
    <property type="entry name" value="NON-HOMOLOGOUS END JOINING PROTEIN KU"/>
    <property type="match status" value="1"/>
</dbReference>
<evidence type="ECO:0000313" key="5">
    <source>
        <dbReference type="Proteomes" id="UP000630528"/>
    </source>
</evidence>
<dbReference type="RefSeq" id="WP_201172475.1">
    <property type="nucleotide sequence ID" value="NZ_JAEPWM010000005.1"/>
</dbReference>
<dbReference type="EMBL" id="JAEPWM010000005">
    <property type="protein sequence ID" value="MBK6007327.1"/>
    <property type="molecule type" value="Genomic_DNA"/>
</dbReference>
<feature type="domain" description="Ku" evidence="3">
    <location>
        <begin position="54"/>
        <end position="181"/>
    </location>
</feature>
<evidence type="ECO:0000256" key="1">
    <source>
        <dbReference type="ARBA" id="ARBA00023125"/>
    </source>
</evidence>
<organism evidence="4 5">
    <name type="scientific">Ramlibacter ginsenosidimutans</name>
    <dbReference type="NCBI Taxonomy" id="502333"/>
    <lineage>
        <taxon>Bacteria</taxon>
        <taxon>Pseudomonadati</taxon>
        <taxon>Pseudomonadota</taxon>
        <taxon>Betaproteobacteria</taxon>
        <taxon>Burkholderiales</taxon>
        <taxon>Comamonadaceae</taxon>
        <taxon>Ramlibacter</taxon>
    </lineage>
</organism>
<accession>A0A934TV69</accession>
<dbReference type="Proteomes" id="UP000630528">
    <property type="component" value="Unassembled WGS sequence"/>
</dbReference>
<dbReference type="SMART" id="SM00559">
    <property type="entry name" value="Ku78"/>
    <property type="match status" value="1"/>
</dbReference>
<dbReference type="InterPro" id="IPR009187">
    <property type="entry name" value="Prok_Ku"/>
</dbReference>
<dbReference type="InterPro" id="IPR006164">
    <property type="entry name" value="DNA_bd_Ku70/Ku80"/>
</dbReference>
<evidence type="ECO:0000256" key="2">
    <source>
        <dbReference type="SAM" id="MobiDB-lite"/>
    </source>
</evidence>
<reference evidence="4" key="2">
    <citation type="submission" date="2021-01" db="EMBL/GenBank/DDBJ databases">
        <authorList>
            <person name="Kang M."/>
        </authorList>
    </citation>
    <scope>NUCLEOTIDE SEQUENCE</scope>
    <source>
        <strain evidence="4">KACC 17527</strain>
    </source>
</reference>
<feature type="region of interest" description="Disordered" evidence="2">
    <location>
        <begin position="229"/>
        <end position="258"/>
    </location>
</feature>
<dbReference type="GO" id="GO:0006303">
    <property type="term" value="P:double-strand break repair via nonhomologous end joining"/>
    <property type="evidence" value="ECO:0007669"/>
    <property type="project" value="InterPro"/>
</dbReference>
<evidence type="ECO:0000313" key="4">
    <source>
        <dbReference type="EMBL" id="MBK6007327.1"/>
    </source>
</evidence>
<sequence>MSARAIWKGQLLVGRHQVTVKMYSAVEDRTVHFKLLDRKNHAHVQQEIVRKDTGEPVEPDARRKAFPLGNGEAVILQPEELASLEPPASRDIHLCRFVPAGLLSDQWYDRPYWLGPDEDEDRYFALARAVAQKQAEGIARWVMRKKRYLGALRAEGDYLQMITLRRSEQVMAMPEVQPAKSKAPSEAELKLATQLVDSISGDFDPAQWHDEYRERLSALIEAKLHGRKVTPLRPREPAASSSLEDALRASIGQGRKRA</sequence>
<dbReference type="Gene3D" id="2.40.290.10">
    <property type="match status" value="1"/>
</dbReference>
<keyword evidence="5" id="KW-1185">Reference proteome</keyword>
<gene>
    <name evidence="4" type="ORF">JJB11_14595</name>
</gene>
<dbReference type="GO" id="GO:0003690">
    <property type="term" value="F:double-stranded DNA binding"/>
    <property type="evidence" value="ECO:0007669"/>
    <property type="project" value="TreeGrafter"/>
</dbReference>
<dbReference type="SUPFAM" id="SSF100939">
    <property type="entry name" value="SPOC domain-like"/>
    <property type="match status" value="1"/>
</dbReference>
<keyword evidence="1" id="KW-0238">DNA-binding</keyword>
<dbReference type="PANTHER" id="PTHR41251:SF1">
    <property type="entry name" value="NON-HOMOLOGOUS END JOINING PROTEIN KU"/>
    <property type="match status" value="1"/>
</dbReference>
<dbReference type="Pfam" id="PF02735">
    <property type="entry name" value="Ku"/>
    <property type="match status" value="1"/>
</dbReference>
<protein>
    <recommendedName>
        <fullName evidence="3">Ku domain-containing protein</fullName>
    </recommendedName>
</protein>
<name>A0A934TV69_9BURK</name>
<evidence type="ECO:0000259" key="3">
    <source>
        <dbReference type="SMART" id="SM00559"/>
    </source>
</evidence>
<comment type="caution">
    <text evidence="4">The sequence shown here is derived from an EMBL/GenBank/DDBJ whole genome shotgun (WGS) entry which is preliminary data.</text>
</comment>
<reference evidence="4" key="1">
    <citation type="journal article" date="2012" name="J. Microbiol. Biotechnol.">
        <title>Ramlibacter ginsenosidimutans sp. nov., with ginsenoside-converting activity.</title>
        <authorList>
            <person name="Wang L."/>
            <person name="An D.S."/>
            <person name="Kim S.G."/>
            <person name="Jin F.X."/>
            <person name="Kim S.C."/>
            <person name="Lee S.T."/>
            <person name="Im W.T."/>
        </authorList>
    </citation>
    <scope>NUCLEOTIDE SEQUENCE</scope>
    <source>
        <strain evidence="4">KACC 17527</strain>
    </source>
</reference>
<dbReference type="PIRSF" id="PIRSF006493">
    <property type="entry name" value="Prok_Ku"/>
    <property type="match status" value="1"/>
</dbReference>
<dbReference type="AlphaFoldDB" id="A0A934TV69"/>